<dbReference type="InterPro" id="IPR016181">
    <property type="entry name" value="Acyl_CoA_acyltransferase"/>
</dbReference>
<reference evidence="2 3" key="1">
    <citation type="submission" date="2018-03" db="EMBL/GenBank/DDBJ databases">
        <title>Genomic Encyclopedia of Type Strains, Phase III (KMG-III): the genomes of soil and plant-associated and newly described type strains.</title>
        <authorList>
            <person name="Whitman W."/>
        </authorList>
    </citation>
    <scope>NUCLEOTIDE SEQUENCE [LARGE SCALE GENOMIC DNA]</scope>
    <source>
        <strain evidence="2 3">CGMCC 1.12259</strain>
    </source>
</reference>
<sequence length="153" mass="17937">MKVRQALPEEFQEIYKQGFKEWAKGRQLDSYIKDNQKEEENGIRYILVNDQEQIIASLMMIQFRPTLYGIGSIVVNPVFRNQGFGKKLVRECLEKHPEAAFILYSEIEPGYYEKMGFRVISNELQQSSKAICMIRAEDDLFEQVLQEPIPGYF</sequence>
<dbReference type="GO" id="GO:0016747">
    <property type="term" value="F:acyltransferase activity, transferring groups other than amino-acyl groups"/>
    <property type="evidence" value="ECO:0007669"/>
    <property type="project" value="InterPro"/>
</dbReference>
<proteinExistence type="predicted"/>
<keyword evidence="3" id="KW-1185">Reference proteome</keyword>
<dbReference type="Gene3D" id="3.40.630.30">
    <property type="match status" value="1"/>
</dbReference>
<dbReference type="SUPFAM" id="SSF55729">
    <property type="entry name" value="Acyl-CoA N-acyltransferases (Nat)"/>
    <property type="match status" value="1"/>
</dbReference>
<dbReference type="CDD" id="cd04301">
    <property type="entry name" value="NAT_SF"/>
    <property type="match status" value="1"/>
</dbReference>
<organism evidence="2 3">
    <name type="scientific">Planomicrobium soli</name>
    <dbReference type="NCBI Taxonomy" id="1176648"/>
    <lineage>
        <taxon>Bacteria</taxon>
        <taxon>Bacillati</taxon>
        <taxon>Bacillota</taxon>
        <taxon>Bacilli</taxon>
        <taxon>Bacillales</taxon>
        <taxon>Caryophanaceae</taxon>
        <taxon>Planomicrobium</taxon>
    </lineage>
</organism>
<feature type="domain" description="N-acetyltransferase" evidence="1">
    <location>
        <begin position="1"/>
        <end position="138"/>
    </location>
</feature>
<name>A0A2P8H426_9BACL</name>
<dbReference type="InterPro" id="IPR000182">
    <property type="entry name" value="GNAT_dom"/>
</dbReference>
<evidence type="ECO:0000313" key="2">
    <source>
        <dbReference type="EMBL" id="PSL40964.1"/>
    </source>
</evidence>
<comment type="caution">
    <text evidence="2">The sequence shown here is derived from an EMBL/GenBank/DDBJ whole genome shotgun (WGS) entry which is preliminary data.</text>
</comment>
<keyword evidence="2" id="KW-0808">Transferase</keyword>
<dbReference type="EMBL" id="PYAT01000003">
    <property type="protein sequence ID" value="PSL40964.1"/>
    <property type="molecule type" value="Genomic_DNA"/>
</dbReference>
<dbReference type="Pfam" id="PF00583">
    <property type="entry name" value="Acetyltransf_1"/>
    <property type="match status" value="1"/>
</dbReference>
<gene>
    <name evidence="2" type="ORF">B0H99_10396</name>
</gene>
<dbReference type="RefSeq" id="WP_181313569.1">
    <property type="nucleotide sequence ID" value="NZ_PYAT01000003.1"/>
</dbReference>
<protein>
    <submittedName>
        <fullName evidence="2">Acetyltransferase (GNAT) family protein</fullName>
    </submittedName>
</protein>
<dbReference type="Proteomes" id="UP000242682">
    <property type="component" value="Unassembled WGS sequence"/>
</dbReference>
<dbReference type="PROSITE" id="PS51186">
    <property type="entry name" value="GNAT"/>
    <property type="match status" value="1"/>
</dbReference>
<evidence type="ECO:0000259" key="1">
    <source>
        <dbReference type="PROSITE" id="PS51186"/>
    </source>
</evidence>
<evidence type="ECO:0000313" key="3">
    <source>
        <dbReference type="Proteomes" id="UP000242682"/>
    </source>
</evidence>
<accession>A0A2P8H426</accession>
<dbReference type="AlphaFoldDB" id="A0A2P8H426"/>